<organism evidence="2 3">
    <name type="scientific">Austropuccinia psidii MF-1</name>
    <dbReference type="NCBI Taxonomy" id="1389203"/>
    <lineage>
        <taxon>Eukaryota</taxon>
        <taxon>Fungi</taxon>
        <taxon>Dikarya</taxon>
        <taxon>Basidiomycota</taxon>
        <taxon>Pucciniomycotina</taxon>
        <taxon>Pucciniomycetes</taxon>
        <taxon>Pucciniales</taxon>
        <taxon>Sphaerophragmiaceae</taxon>
        <taxon>Austropuccinia</taxon>
    </lineage>
</organism>
<keyword evidence="3" id="KW-1185">Reference proteome</keyword>
<name>A0A9Q3HDD9_9BASI</name>
<evidence type="ECO:0000313" key="3">
    <source>
        <dbReference type="Proteomes" id="UP000765509"/>
    </source>
</evidence>
<gene>
    <name evidence="2" type="ORF">O181_039947</name>
</gene>
<dbReference type="Proteomes" id="UP000765509">
    <property type="component" value="Unassembled WGS sequence"/>
</dbReference>
<proteinExistence type="predicted"/>
<protein>
    <submittedName>
        <fullName evidence="2">Uncharacterized protein</fullName>
    </submittedName>
</protein>
<accession>A0A9Q3HDD9</accession>
<comment type="caution">
    <text evidence="2">The sequence shown here is derived from an EMBL/GenBank/DDBJ whole genome shotgun (WGS) entry which is preliminary data.</text>
</comment>
<dbReference type="AlphaFoldDB" id="A0A9Q3HDD9"/>
<reference evidence="2" key="1">
    <citation type="submission" date="2021-03" db="EMBL/GenBank/DDBJ databases">
        <title>Draft genome sequence of rust myrtle Austropuccinia psidii MF-1, a brazilian biotype.</title>
        <authorList>
            <person name="Quecine M.C."/>
            <person name="Pachon D.M.R."/>
            <person name="Bonatelli M.L."/>
            <person name="Correr F.H."/>
            <person name="Franceschini L.M."/>
            <person name="Leite T.F."/>
            <person name="Margarido G.R.A."/>
            <person name="Almeida C.A."/>
            <person name="Ferrarezi J.A."/>
            <person name="Labate C.A."/>
        </authorList>
    </citation>
    <scope>NUCLEOTIDE SEQUENCE</scope>
    <source>
        <strain evidence="2">MF-1</strain>
    </source>
</reference>
<sequence length="83" mass="9091">MILTLLAGPQDETTMPPPISALTTPYTSAPLPLATLTLPQRPQEICLRHHPQPCHLPSSRFHITSMVYGGLLAYTINAIKEIC</sequence>
<feature type="region of interest" description="Disordered" evidence="1">
    <location>
        <begin position="1"/>
        <end position="20"/>
    </location>
</feature>
<evidence type="ECO:0000256" key="1">
    <source>
        <dbReference type="SAM" id="MobiDB-lite"/>
    </source>
</evidence>
<dbReference type="EMBL" id="AVOT02015714">
    <property type="protein sequence ID" value="MBW0500232.1"/>
    <property type="molecule type" value="Genomic_DNA"/>
</dbReference>
<evidence type="ECO:0000313" key="2">
    <source>
        <dbReference type="EMBL" id="MBW0500232.1"/>
    </source>
</evidence>